<dbReference type="SUPFAM" id="SSF52833">
    <property type="entry name" value="Thioredoxin-like"/>
    <property type="match status" value="1"/>
</dbReference>
<evidence type="ECO:0000313" key="12">
    <source>
        <dbReference type="Proteomes" id="UP001271263"/>
    </source>
</evidence>
<dbReference type="InterPro" id="IPR036249">
    <property type="entry name" value="Thioredoxin-like_sf"/>
</dbReference>
<name>A0AAW8NW02_9GAMM</name>
<dbReference type="RefSeq" id="WP_310655719.1">
    <property type="nucleotide sequence ID" value="NZ_JAPMLA010000004.1"/>
</dbReference>
<evidence type="ECO:0000313" key="9">
    <source>
        <dbReference type="EMBL" id="MDR8525648.1"/>
    </source>
</evidence>
<sequence>MKKSLIAIAASLFLSFGANAATEGVEYQVLPEAAQFNAPNQVVKIYSINCPFCYKYEKAGIPNEKLLPADSSIDQYHITSKPPFGVEKSTALAIAKEIKGDKVFKQLKDKYYDQYHVKKVKFKDADSTIAFTLDTLGMSRAEFDKYAQDPKVKQLMTKWDQGVEIAKIQGVPAITVNGKYLINTKSIRSMDMLKELIAELSAK</sequence>
<feature type="domain" description="DSBA-like thioredoxin" evidence="8">
    <location>
        <begin position="103"/>
        <end position="195"/>
    </location>
</feature>
<evidence type="ECO:0000256" key="6">
    <source>
        <dbReference type="PIRSR" id="PIRSR001488-1"/>
    </source>
</evidence>
<dbReference type="Proteomes" id="UP001271263">
    <property type="component" value="Unassembled WGS sequence"/>
</dbReference>
<comment type="caution">
    <text evidence="9">The sequence shown here is derived from an EMBL/GenBank/DDBJ whole genome shotgun (WGS) entry which is preliminary data.</text>
</comment>
<evidence type="ECO:0000256" key="1">
    <source>
        <dbReference type="ARBA" id="ARBA00005791"/>
    </source>
</evidence>
<evidence type="ECO:0000256" key="2">
    <source>
        <dbReference type="ARBA" id="ARBA00022729"/>
    </source>
</evidence>
<evidence type="ECO:0000256" key="7">
    <source>
        <dbReference type="SAM" id="SignalP"/>
    </source>
</evidence>
<reference evidence="9" key="2">
    <citation type="submission" date="2022-11" db="EMBL/GenBank/DDBJ databases">
        <title>Prophages regulate Shewanella fidelis motility and biofilm formation: implications for gut colonization dynamics in Ciona robusta.</title>
        <authorList>
            <person name="Natarajan O."/>
            <person name="Gibboney S.L."/>
            <person name="Young M.N."/>
            <person name="Lim S.J."/>
            <person name="Pluta N."/>
            <person name="Atkinson C.G.F."/>
            <person name="Leigh B.A."/>
            <person name="Liberti A."/>
            <person name="Kees E."/>
            <person name="Breitbart M."/>
            <person name="Gralnick J."/>
            <person name="Dishaw L.J."/>
        </authorList>
    </citation>
    <scope>NUCLEOTIDE SEQUENCE</scope>
    <source>
        <strain evidence="9">3313</strain>
    </source>
</reference>
<keyword evidence="3 5" id="KW-1015">Disulfide bond</keyword>
<comment type="subcellular location">
    <subcellularLocation>
        <location evidence="5">Periplasm</location>
    </subcellularLocation>
</comment>
<keyword evidence="2 7" id="KW-0732">Signal</keyword>
<reference evidence="10 12" key="1">
    <citation type="journal article" date="2022" name="bioRxiv">
        <title>Prophages regulate Shewanella fidelis 3313 motility and biofilm formation: implications for gut colonization dynamics in Ciona robusta.</title>
        <authorList>
            <person name="Natarajan O."/>
            <person name="Gibboney S.L."/>
            <person name="Young M.N."/>
            <person name="Lim S.J."/>
            <person name="Pluta N."/>
            <person name="Atkinson C.G."/>
            <person name="Leigh B.A."/>
            <person name="Liberti A."/>
            <person name="Kees E.D."/>
            <person name="Breitbart M."/>
            <person name="Gralnick J.A."/>
            <person name="Dishaw L.J."/>
        </authorList>
    </citation>
    <scope>NUCLEOTIDE SEQUENCE [LARGE SCALE GENOMIC DNA]</scope>
    <source>
        <strain evidence="10 12">JG4066</strain>
    </source>
</reference>
<organism evidence="9 11">
    <name type="scientific">Shewanella fidelis</name>
    <dbReference type="NCBI Taxonomy" id="173509"/>
    <lineage>
        <taxon>Bacteria</taxon>
        <taxon>Pseudomonadati</taxon>
        <taxon>Pseudomonadota</taxon>
        <taxon>Gammaproteobacteria</taxon>
        <taxon>Alteromonadales</taxon>
        <taxon>Shewanellaceae</taxon>
        <taxon>Shewanella</taxon>
    </lineage>
</organism>
<dbReference type="Proteomes" id="UP001259340">
    <property type="component" value="Unassembled WGS sequence"/>
</dbReference>
<dbReference type="InterPro" id="IPR050824">
    <property type="entry name" value="Thiol_disulfide_DsbA"/>
</dbReference>
<feature type="signal peptide" evidence="7">
    <location>
        <begin position="1"/>
        <end position="20"/>
    </location>
</feature>
<proteinExistence type="inferred from homology"/>
<dbReference type="EMBL" id="JAPMLE010000001">
    <property type="protein sequence ID" value="MDR8525648.1"/>
    <property type="molecule type" value="Genomic_DNA"/>
</dbReference>
<keyword evidence="4" id="KW-0676">Redox-active center</keyword>
<evidence type="ECO:0000256" key="4">
    <source>
        <dbReference type="ARBA" id="ARBA00023284"/>
    </source>
</evidence>
<gene>
    <name evidence="9" type="ORF">OS133_18695</name>
    <name evidence="10" type="ORF">OS134_14655</name>
</gene>
<evidence type="ECO:0000256" key="3">
    <source>
        <dbReference type="ARBA" id="ARBA00023157"/>
    </source>
</evidence>
<dbReference type="CDD" id="cd03019">
    <property type="entry name" value="DsbA_DsbA"/>
    <property type="match status" value="1"/>
</dbReference>
<dbReference type="PANTHER" id="PTHR35891:SF3">
    <property type="entry name" value="THIOL:DISULFIDE INTERCHANGE PROTEIN DSBL"/>
    <property type="match status" value="1"/>
</dbReference>
<accession>A0AAW8NW02</accession>
<dbReference type="PIRSF" id="PIRSF001488">
    <property type="entry name" value="Tdi_protein"/>
    <property type="match status" value="1"/>
</dbReference>
<feature type="chain" id="PRO_5043936703" description="Thiol:disulfide interchange protein" evidence="7">
    <location>
        <begin position="21"/>
        <end position="203"/>
    </location>
</feature>
<protein>
    <recommendedName>
        <fullName evidence="5">Thiol:disulfide interchange protein</fullName>
    </recommendedName>
</protein>
<dbReference type="InterPro" id="IPR023205">
    <property type="entry name" value="DsbA/DsbL"/>
</dbReference>
<evidence type="ECO:0000256" key="5">
    <source>
        <dbReference type="PIRNR" id="PIRNR001488"/>
    </source>
</evidence>
<dbReference type="GO" id="GO:0016491">
    <property type="term" value="F:oxidoreductase activity"/>
    <property type="evidence" value="ECO:0007669"/>
    <property type="project" value="InterPro"/>
</dbReference>
<dbReference type="EMBL" id="JAPMLD010000006">
    <property type="protein sequence ID" value="MDW4825307.1"/>
    <property type="molecule type" value="Genomic_DNA"/>
</dbReference>
<dbReference type="InterPro" id="IPR001853">
    <property type="entry name" value="DSBA-like_thioredoxin_dom"/>
</dbReference>
<comment type="similarity">
    <text evidence="1">Belongs to the thioredoxin family. DsbA subfamily.</text>
</comment>
<feature type="disulfide bond" description="Redox-active" evidence="6">
    <location>
        <begin position="50"/>
        <end position="53"/>
    </location>
</feature>
<keyword evidence="12" id="KW-1185">Reference proteome</keyword>
<evidence type="ECO:0000313" key="11">
    <source>
        <dbReference type="Proteomes" id="UP001259340"/>
    </source>
</evidence>
<evidence type="ECO:0000313" key="10">
    <source>
        <dbReference type="EMBL" id="MDW4825307.1"/>
    </source>
</evidence>
<evidence type="ECO:0000259" key="8">
    <source>
        <dbReference type="Pfam" id="PF01323"/>
    </source>
</evidence>
<keyword evidence="5" id="KW-0574">Periplasm</keyword>
<dbReference type="PANTHER" id="PTHR35891">
    <property type="entry name" value="THIOL:DISULFIDE INTERCHANGE PROTEIN DSBA"/>
    <property type="match status" value="1"/>
</dbReference>
<dbReference type="AlphaFoldDB" id="A0AAW8NW02"/>
<dbReference type="Pfam" id="PF01323">
    <property type="entry name" value="DSBA"/>
    <property type="match status" value="1"/>
</dbReference>
<dbReference type="GO" id="GO:0042597">
    <property type="term" value="C:periplasmic space"/>
    <property type="evidence" value="ECO:0007669"/>
    <property type="project" value="UniProtKB-SubCell"/>
</dbReference>
<dbReference type="Gene3D" id="3.40.30.10">
    <property type="entry name" value="Glutaredoxin"/>
    <property type="match status" value="1"/>
</dbReference>